<dbReference type="SUPFAM" id="SSF81296">
    <property type="entry name" value="E set domains"/>
    <property type="match status" value="1"/>
</dbReference>
<evidence type="ECO:0000259" key="12">
    <source>
        <dbReference type="Pfam" id="PF07885"/>
    </source>
</evidence>
<evidence type="ECO:0000256" key="4">
    <source>
        <dbReference type="ARBA" id="ARBA00022692"/>
    </source>
</evidence>
<evidence type="ECO:0000256" key="3">
    <source>
        <dbReference type="ARBA" id="ARBA00022538"/>
    </source>
</evidence>
<comment type="subcellular location">
    <subcellularLocation>
        <location evidence="1">Membrane</location>
        <topology evidence="1">Multi-pass membrane protein</topology>
    </subcellularLocation>
</comment>
<dbReference type="InterPro" id="IPR041647">
    <property type="entry name" value="IRK_C"/>
</dbReference>
<dbReference type="InterPro" id="IPR016449">
    <property type="entry name" value="K_chnl_inward-rec_Kir"/>
</dbReference>
<keyword evidence="8" id="KW-0406">Ion transport</keyword>
<evidence type="ECO:0000256" key="11">
    <source>
        <dbReference type="SAM" id="Phobius"/>
    </source>
</evidence>
<feature type="domain" description="Inward rectifier potassium channel C-terminal" evidence="13">
    <location>
        <begin position="150"/>
        <end position="306"/>
    </location>
</feature>
<evidence type="ECO:0000256" key="8">
    <source>
        <dbReference type="ARBA" id="ARBA00023065"/>
    </source>
</evidence>
<dbReference type="Proteomes" id="UP001333818">
    <property type="component" value="Unassembled WGS sequence"/>
</dbReference>
<name>A0AAW9PVA7_9CYAN</name>
<dbReference type="GO" id="GO:0005886">
    <property type="term" value="C:plasma membrane"/>
    <property type="evidence" value="ECO:0007669"/>
    <property type="project" value="TreeGrafter"/>
</dbReference>
<keyword evidence="15" id="KW-1185">Reference proteome</keyword>
<dbReference type="PRINTS" id="PR01320">
    <property type="entry name" value="KIRCHANNEL"/>
</dbReference>
<dbReference type="Pfam" id="PF17655">
    <property type="entry name" value="IRK_C"/>
    <property type="match status" value="1"/>
</dbReference>
<evidence type="ECO:0000313" key="15">
    <source>
        <dbReference type="Proteomes" id="UP001333818"/>
    </source>
</evidence>
<evidence type="ECO:0000256" key="5">
    <source>
        <dbReference type="ARBA" id="ARBA00022882"/>
    </source>
</evidence>
<keyword evidence="2" id="KW-0813">Transport</keyword>
<evidence type="ECO:0000256" key="10">
    <source>
        <dbReference type="ARBA" id="ARBA00023303"/>
    </source>
</evidence>
<dbReference type="AlphaFoldDB" id="A0AAW9PVA7"/>
<evidence type="ECO:0000256" key="2">
    <source>
        <dbReference type="ARBA" id="ARBA00022448"/>
    </source>
</evidence>
<feature type="domain" description="Potassium channel" evidence="12">
    <location>
        <begin position="75"/>
        <end position="143"/>
    </location>
</feature>
<proteinExistence type="predicted"/>
<dbReference type="GO" id="GO:0034702">
    <property type="term" value="C:monoatomic ion channel complex"/>
    <property type="evidence" value="ECO:0007669"/>
    <property type="project" value="UniProtKB-KW"/>
</dbReference>
<dbReference type="PANTHER" id="PTHR11767">
    <property type="entry name" value="INWARD RECTIFIER POTASSIUM CHANNEL"/>
    <property type="match status" value="1"/>
</dbReference>
<keyword evidence="10" id="KW-0407">Ion channel</keyword>
<evidence type="ECO:0000256" key="9">
    <source>
        <dbReference type="ARBA" id="ARBA00023136"/>
    </source>
</evidence>
<keyword evidence="7 11" id="KW-1133">Transmembrane helix</keyword>
<accession>A0AAW9PVA7</accession>
<keyword evidence="5" id="KW-0851">Voltage-gated channel</keyword>
<evidence type="ECO:0000259" key="13">
    <source>
        <dbReference type="Pfam" id="PF17655"/>
    </source>
</evidence>
<evidence type="ECO:0000256" key="1">
    <source>
        <dbReference type="ARBA" id="ARBA00004141"/>
    </source>
</evidence>
<dbReference type="SUPFAM" id="SSF81324">
    <property type="entry name" value="Voltage-gated potassium channels"/>
    <property type="match status" value="1"/>
</dbReference>
<keyword evidence="6" id="KW-0630">Potassium</keyword>
<dbReference type="PANTHER" id="PTHR11767:SF102">
    <property type="entry name" value="INWARDLY RECTIFYING POTASSIUM CHANNEL 1, ISOFORM F"/>
    <property type="match status" value="1"/>
</dbReference>
<feature type="transmembrane region" description="Helical" evidence="11">
    <location>
        <begin position="90"/>
        <end position="110"/>
    </location>
</feature>
<dbReference type="InterPro" id="IPR013099">
    <property type="entry name" value="K_chnl_dom"/>
</dbReference>
<dbReference type="Pfam" id="PF07885">
    <property type="entry name" value="Ion_trans_2"/>
    <property type="match status" value="1"/>
</dbReference>
<dbReference type="GO" id="GO:1990573">
    <property type="term" value="P:potassium ion import across plasma membrane"/>
    <property type="evidence" value="ECO:0007669"/>
    <property type="project" value="TreeGrafter"/>
</dbReference>
<dbReference type="Gene3D" id="2.60.40.1400">
    <property type="entry name" value="G protein-activated inward rectifier potassium channel 1"/>
    <property type="match status" value="1"/>
</dbReference>
<evidence type="ECO:0000313" key="14">
    <source>
        <dbReference type="EMBL" id="MEE3716546.1"/>
    </source>
</evidence>
<organism evidence="14 15">
    <name type="scientific">Tumidithrix elongata BACA0141</name>
    <dbReference type="NCBI Taxonomy" id="2716417"/>
    <lineage>
        <taxon>Bacteria</taxon>
        <taxon>Bacillati</taxon>
        <taxon>Cyanobacteriota</taxon>
        <taxon>Cyanophyceae</taxon>
        <taxon>Pseudanabaenales</taxon>
        <taxon>Pseudanabaenaceae</taxon>
        <taxon>Tumidithrix</taxon>
        <taxon>Tumidithrix elongata</taxon>
    </lineage>
</organism>
<dbReference type="GO" id="GO:0034765">
    <property type="term" value="P:regulation of monoatomic ion transmembrane transport"/>
    <property type="evidence" value="ECO:0007669"/>
    <property type="project" value="TreeGrafter"/>
</dbReference>
<protein>
    <submittedName>
        <fullName evidence="14">Ion channel</fullName>
    </submittedName>
</protein>
<keyword evidence="4 11" id="KW-0812">Transmembrane</keyword>
<sequence>MKARLKKRIQDLSDRSPKPLRIARKQDGKLNIEGLGVWHSFWRDPYHLLLTIPWLHFSLLISLTYVVLNSLFALLYLAGGDCLNGARAGSFEDAFFFSVQTLASIGYGAITPKTTYANAIVTLEALASLLAIAVMTGLAFARFTKPTARVVFSKFAVIAPVNGVPTLMFRMANQRRNQIYEAQLRLYLMRDEVTSEGQYFYRIYDLKLSRERSPNFVLSWTAMHPIDETSPLYGASPESLIEKHAQLVISFSGIDDTVSYTMNVRHSYGAREILCNHQFVDIIHTSENGDRYYNHKLFHHVVPLAEEHIHAPEISSSH</sequence>
<feature type="transmembrane region" description="Helical" evidence="11">
    <location>
        <begin position="54"/>
        <end position="78"/>
    </location>
</feature>
<dbReference type="RefSeq" id="WP_330482974.1">
    <property type="nucleotide sequence ID" value="NZ_JAZBJZ010000021.1"/>
</dbReference>
<gene>
    <name evidence="14" type="ORF">V2H45_07305</name>
</gene>
<keyword evidence="3" id="KW-0633">Potassium transport</keyword>
<keyword evidence="9 11" id="KW-0472">Membrane</keyword>
<dbReference type="InterPro" id="IPR013518">
    <property type="entry name" value="K_chnl_inward-rec_Kir_cyto"/>
</dbReference>
<dbReference type="InterPro" id="IPR014756">
    <property type="entry name" value="Ig_E-set"/>
</dbReference>
<dbReference type="EMBL" id="JAZBJZ010000021">
    <property type="protein sequence ID" value="MEE3716546.1"/>
    <property type="molecule type" value="Genomic_DNA"/>
</dbReference>
<feature type="transmembrane region" description="Helical" evidence="11">
    <location>
        <begin position="116"/>
        <end position="140"/>
    </location>
</feature>
<evidence type="ECO:0000256" key="6">
    <source>
        <dbReference type="ARBA" id="ARBA00022958"/>
    </source>
</evidence>
<dbReference type="Gene3D" id="1.10.287.70">
    <property type="match status" value="1"/>
</dbReference>
<evidence type="ECO:0000256" key="7">
    <source>
        <dbReference type="ARBA" id="ARBA00022989"/>
    </source>
</evidence>
<dbReference type="GO" id="GO:0005242">
    <property type="term" value="F:inward rectifier potassium channel activity"/>
    <property type="evidence" value="ECO:0007669"/>
    <property type="project" value="InterPro"/>
</dbReference>
<comment type="caution">
    <text evidence="14">The sequence shown here is derived from an EMBL/GenBank/DDBJ whole genome shotgun (WGS) entry which is preliminary data.</text>
</comment>
<reference evidence="14" key="1">
    <citation type="submission" date="2024-01" db="EMBL/GenBank/DDBJ databases">
        <title>Bank of Algae and Cyanobacteria of the Azores (BACA) strain genomes.</title>
        <authorList>
            <person name="Luz R."/>
            <person name="Cordeiro R."/>
            <person name="Fonseca A."/>
            <person name="Goncalves V."/>
        </authorList>
    </citation>
    <scope>NUCLEOTIDE SEQUENCE</scope>
    <source>
        <strain evidence="14">BACA0141</strain>
    </source>
</reference>